<proteinExistence type="predicted"/>
<sequence>MVIRGTGIVTIGVLAGLLLSGCSEGEKKNYTVPEKLCGAAVAPDLTRALLPAGNKLRATQQHVGGPAQKYYCDVLVDGNIELVVKGVWRPSGITAKQAADKELVFNSRSSDGGRFALSDDKAFTVVDCKNSEHKADRYSFEVVVAHPAGDVSKKMLRFLAAFSESYRKMLPCQS</sequence>
<evidence type="ECO:0008006" key="3">
    <source>
        <dbReference type="Google" id="ProtNLM"/>
    </source>
</evidence>
<reference evidence="1 2" key="1">
    <citation type="submission" date="2020-08" db="EMBL/GenBank/DDBJ databases">
        <title>Whole-Genome Sequence of French Clinical Streptomyces mexicanus Strain Q0842.</title>
        <authorList>
            <person name="Boxberger M."/>
            <person name="La Scola B."/>
        </authorList>
    </citation>
    <scope>NUCLEOTIDE SEQUENCE [LARGE SCALE GENOMIC DNA]</scope>
    <source>
        <strain evidence="1 2">Marseille-Q0842</strain>
    </source>
</reference>
<dbReference type="Proteomes" id="UP000517694">
    <property type="component" value="Unassembled WGS sequence"/>
</dbReference>
<keyword evidence="2" id="KW-1185">Reference proteome</keyword>
<gene>
    <name evidence="1" type="ORF">H1R13_34060</name>
</gene>
<dbReference type="EMBL" id="JACMHY010000022">
    <property type="protein sequence ID" value="MBC2869798.1"/>
    <property type="molecule type" value="Genomic_DNA"/>
</dbReference>
<evidence type="ECO:0000313" key="2">
    <source>
        <dbReference type="Proteomes" id="UP000517694"/>
    </source>
</evidence>
<organism evidence="1 2">
    <name type="scientific">Streptomyces mexicanus</name>
    <dbReference type="NCBI Taxonomy" id="178566"/>
    <lineage>
        <taxon>Bacteria</taxon>
        <taxon>Bacillati</taxon>
        <taxon>Actinomycetota</taxon>
        <taxon>Actinomycetes</taxon>
        <taxon>Kitasatosporales</taxon>
        <taxon>Streptomycetaceae</taxon>
        <taxon>Streptomyces</taxon>
    </lineage>
</organism>
<dbReference type="PROSITE" id="PS51257">
    <property type="entry name" value="PROKAR_LIPOPROTEIN"/>
    <property type="match status" value="1"/>
</dbReference>
<evidence type="ECO:0000313" key="1">
    <source>
        <dbReference type="EMBL" id="MBC2869798.1"/>
    </source>
</evidence>
<dbReference type="OrthoDB" id="4228423at2"/>
<protein>
    <recommendedName>
        <fullName evidence="3">Lipoprotein</fullName>
    </recommendedName>
</protein>
<name>A0A7X1LU31_9ACTN</name>
<accession>A0A7X1LU31</accession>
<dbReference type="AlphaFoldDB" id="A0A7X1LU31"/>
<dbReference type="RefSeq" id="WP_159665719.1">
    <property type="nucleotide sequence ID" value="NZ_JACMHY010000022.1"/>
</dbReference>
<comment type="caution">
    <text evidence="1">The sequence shown here is derived from an EMBL/GenBank/DDBJ whole genome shotgun (WGS) entry which is preliminary data.</text>
</comment>